<dbReference type="SUPFAM" id="SSF53335">
    <property type="entry name" value="S-adenosyl-L-methionine-dependent methyltransferases"/>
    <property type="match status" value="1"/>
</dbReference>
<keyword evidence="2" id="KW-0830">Ubiquinone</keyword>
<dbReference type="HOGENOM" id="CLU_1025752_0_0_7"/>
<dbReference type="eggNOG" id="COG2226">
    <property type="taxonomic scope" value="Bacteria"/>
</dbReference>
<dbReference type="EMBL" id="CP003985">
    <property type="protein sequence ID" value="AGF78864.1"/>
    <property type="molecule type" value="Genomic_DNA"/>
</dbReference>
<dbReference type="RefSeq" id="WP_015404552.1">
    <property type="nucleotide sequence ID" value="NC_020304.1"/>
</dbReference>
<evidence type="ECO:0000313" key="2">
    <source>
        <dbReference type="EMBL" id="AGF78864.1"/>
    </source>
</evidence>
<protein>
    <submittedName>
        <fullName evidence="2">Methylase involved in ubiquinone/menaquinone biosynthesis</fullName>
    </submittedName>
</protein>
<reference evidence="3" key="1">
    <citation type="journal article" date="2013" name="Stand. Genomic Sci.">
        <title>Complete genome sequence of Desulfocapsa sulfexigens, a marine deltaproteobacterium specialized in disproportionating inorganic sulfur compounds.</title>
        <authorList>
            <person name="Finster K.W."/>
            <person name="Kjeldsen K.U."/>
            <person name="Kube M."/>
            <person name="Reinhardt R."/>
            <person name="Mussmann M."/>
            <person name="Amann R."/>
            <person name="Schreiber L."/>
        </authorList>
    </citation>
    <scope>NUCLEOTIDE SEQUENCE [LARGE SCALE GENOMIC DNA]</scope>
    <source>
        <strain evidence="3">DSM 10523 / SB164P1</strain>
    </source>
</reference>
<accession>M1NGW3</accession>
<dbReference type="CDD" id="cd02440">
    <property type="entry name" value="AdoMet_MTases"/>
    <property type="match status" value="1"/>
</dbReference>
<dbReference type="Pfam" id="PF13649">
    <property type="entry name" value="Methyltransf_25"/>
    <property type="match status" value="1"/>
</dbReference>
<dbReference type="PANTHER" id="PTHR43591">
    <property type="entry name" value="METHYLTRANSFERASE"/>
    <property type="match status" value="1"/>
</dbReference>
<dbReference type="InterPro" id="IPR029063">
    <property type="entry name" value="SAM-dependent_MTases_sf"/>
</dbReference>
<dbReference type="Gene3D" id="3.40.50.150">
    <property type="entry name" value="Vaccinia Virus protein VP39"/>
    <property type="match status" value="1"/>
</dbReference>
<evidence type="ECO:0000313" key="3">
    <source>
        <dbReference type="Proteomes" id="UP000011721"/>
    </source>
</evidence>
<dbReference type="KEGG" id="dsf:UWK_02324"/>
<keyword evidence="3" id="KW-1185">Reference proteome</keyword>
<feature type="domain" description="Methyltransferase" evidence="1">
    <location>
        <begin position="79"/>
        <end position="170"/>
    </location>
</feature>
<dbReference type="AlphaFoldDB" id="M1NGW3"/>
<proteinExistence type="predicted"/>
<gene>
    <name evidence="2" type="ordered locus">UWK_02324</name>
</gene>
<evidence type="ECO:0000259" key="1">
    <source>
        <dbReference type="Pfam" id="PF13649"/>
    </source>
</evidence>
<sequence length="271" mass="30833">MIICYIHFGSRKTKHIVYKGCRIKAIKNYNHLVWNRKTMQDEDEYKYTASIYDFLLSRGLRSIRRNIRTILKHSGAKNVIDICCGTGEQLRMLSEENMLLTGVDNSPAMISNARKKSPSSIHYLETDATQLPIADNKYDAIVISFALHEKAAPHHKAIFREACRLVKHNGHIIIADYSTPTQSCSSFLIGKILIPIIERAAGLNHYHNYRDWMNQGALEGFLQKNSPGKITLVAPHSRECIKIFVISNSKDDPLSASIRGTNRHQQVERDT</sequence>
<keyword evidence="2" id="KW-0808">Transferase</keyword>
<organism evidence="2 3">
    <name type="scientific">Desulfocapsa sulfexigens (strain DSM 10523 / SB164P1)</name>
    <dbReference type="NCBI Taxonomy" id="1167006"/>
    <lineage>
        <taxon>Bacteria</taxon>
        <taxon>Pseudomonadati</taxon>
        <taxon>Thermodesulfobacteriota</taxon>
        <taxon>Desulfobulbia</taxon>
        <taxon>Desulfobulbales</taxon>
        <taxon>Desulfocapsaceae</taxon>
        <taxon>Desulfocapsa</taxon>
    </lineage>
</organism>
<dbReference type="GO" id="GO:0008168">
    <property type="term" value="F:methyltransferase activity"/>
    <property type="evidence" value="ECO:0007669"/>
    <property type="project" value="UniProtKB-KW"/>
</dbReference>
<dbReference type="PANTHER" id="PTHR43591:SF24">
    <property type="entry name" value="2-METHOXY-6-POLYPRENYL-1,4-BENZOQUINOL METHYLASE, MITOCHONDRIAL"/>
    <property type="match status" value="1"/>
</dbReference>
<dbReference type="OrthoDB" id="9808140at2"/>
<dbReference type="GO" id="GO:0032259">
    <property type="term" value="P:methylation"/>
    <property type="evidence" value="ECO:0007669"/>
    <property type="project" value="UniProtKB-KW"/>
</dbReference>
<dbReference type="STRING" id="1167006.UWK_02324"/>
<dbReference type="Proteomes" id="UP000011721">
    <property type="component" value="Chromosome"/>
</dbReference>
<keyword evidence="2" id="KW-0489">Methyltransferase</keyword>
<dbReference type="InterPro" id="IPR041698">
    <property type="entry name" value="Methyltransf_25"/>
</dbReference>
<name>M1NGW3_DESSD</name>